<feature type="transmembrane region" description="Helical" evidence="1">
    <location>
        <begin position="12"/>
        <end position="32"/>
    </location>
</feature>
<keyword evidence="1" id="KW-0472">Membrane</keyword>
<feature type="transmembrane region" description="Helical" evidence="1">
    <location>
        <begin position="44"/>
        <end position="64"/>
    </location>
</feature>
<keyword evidence="1" id="KW-1133">Transmembrane helix</keyword>
<protein>
    <submittedName>
        <fullName evidence="2">ECU05_0785 protein</fullName>
    </submittedName>
</protein>
<dbReference type="AlphaFoldDB" id="I7JU15"/>
<accession>I7JU15</accession>
<reference evidence="2 3" key="1">
    <citation type="journal article" date="2001" name="Nature">
        <title>Genome sequence and gene compaction of the eukaryote parasite Encephalitozoon cuniculi.</title>
        <authorList>
            <person name="Katinka M.D."/>
            <person name="Duprat S."/>
            <person name="Cornillot E."/>
            <person name="Metenier G."/>
            <person name="Thomarat F."/>
            <person name="Prensier G."/>
            <person name="Barbe V."/>
            <person name="Peyretaillade E."/>
            <person name="Brottier P."/>
            <person name="Wincker P."/>
            <person name="Delbac F."/>
            <person name="El Alaoui H."/>
            <person name="Peyret P."/>
            <person name="Saurin W."/>
            <person name="Gouy M."/>
            <person name="Weissenbach J."/>
            <person name="Vivares C.P."/>
        </authorList>
    </citation>
    <scope>NUCLEOTIDE SEQUENCE [LARGE SCALE GENOMIC DNA]</scope>
    <source>
        <strain evidence="2 3">GB-M1</strain>
    </source>
</reference>
<organism evidence="2 3">
    <name type="scientific">Encephalitozoon cuniculi (strain GB-M1)</name>
    <name type="common">Microsporidian parasite</name>
    <dbReference type="NCBI Taxonomy" id="284813"/>
    <lineage>
        <taxon>Eukaryota</taxon>
        <taxon>Fungi</taxon>
        <taxon>Fungi incertae sedis</taxon>
        <taxon>Microsporidia</taxon>
        <taxon>Unikaryonidae</taxon>
        <taxon>Encephalitozoon</taxon>
    </lineage>
</organism>
<dbReference type="VEuPathDB" id="MicrosporidiaDB:ECU05_0785"/>
<dbReference type="KEGG" id="ecu:ECU05_0785"/>
<proteinExistence type="predicted"/>
<evidence type="ECO:0000256" key="1">
    <source>
        <dbReference type="SAM" id="Phobius"/>
    </source>
</evidence>
<gene>
    <name evidence="2" type="ordered locus">ECU05_0785</name>
</gene>
<keyword evidence="3" id="KW-1185">Reference proteome</keyword>
<keyword evidence="1" id="KW-0812">Transmembrane</keyword>
<dbReference type="GeneID" id="77136355"/>
<evidence type="ECO:0000313" key="3">
    <source>
        <dbReference type="Proteomes" id="UP000000819"/>
    </source>
</evidence>
<dbReference type="Proteomes" id="UP000000819">
    <property type="component" value="Chromosome V"/>
</dbReference>
<dbReference type="RefSeq" id="NP_001402564.1">
    <property type="nucleotide sequence ID" value="NM_001415625.1"/>
</dbReference>
<evidence type="ECO:0000313" key="2">
    <source>
        <dbReference type="EMBL" id="CCI74104.1"/>
    </source>
</evidence>
<name>I7JU15_ENCCU</name>
<dbReference type="OrthoDB" id="2189825at2759"/>
<dbReference type="EMBL" id="AL590445">
    <property type="protein sequence ID" value="CCI74104.1"/>
    <property type="molecule type" value="Genomic_DNA"/>
</dbReference>
<dbReference type="HOGENOM" id="CLU_171984_0_0_1"/>
<reference evidence="2 3" key="2">
    <citation type="journal article" date="2009" name="BMC Genomics">
        <title>Identification of transcriptional signals in Encephalitozoon cuniculi widespread among Microsporidia phylum: support for accurate structural genome annotation.</title>
        <authorList>
            <person name="Peyretaillade E."/>
            <person name="Goncalves O."/>
            <person name="Terrat S."/>
            <person name="Dugat-Bony E."/>
            <person name="Wincker P."/>
            <person name="Cornman R.S."/>
            <person name="Evans J.D."/>
            <person name="Delbac F."/>
            <person name="Peyret P."/>
        </authorList>
    </citation>
    <scope>NUCLEOTIDE SEQUENCE [LARGE SCALE GENOMIC DNA]</scope>
    <source>
        <strain evidence="2 3">GB-M1</strain>
    </source>
</reference>
<sequence>MENIKRNRRFLGIALINFAICIFILFHAPIFIPMPYISSRVCLRFASLFVYTFVYAFALLGANVRRIAPVRVTRKVVPVG</sequence>
<dbReference type="InParanoid" id="I7JU15"/>